<evidence type="ECO:0000313" key="3">
    <source>
        <dbReference type="Proteomes" id="UP000061587"/>
    </source>
</evidence>
<proteinExistence type="predicted"/>
<dbReference type="EMBL" id="CP013020">
    <property type="protein sequence ID" value="ALK85248.1"/>
    <property type="molecule type" value="Genomic_DNA"/>
</dbReference>
<protein>
    <submittedName>
        <fullName evidence="2">ATPase involved in DNA repair</fullName>
    </submittedName>
</protein>
<evidence type="ECO:0000313" key="2">
    <source>
        <dbReference type="EMBL" id="ALK85248.1"/>
    </source>
</evidence>
<name>A0A0P0LAH9_PHOVU</name>
<dbReference type="PATRIC" id="fig|821.40.peg.3193"/>
<reference evidence="3" key="1">
    <citation type="submission" date="2015-10" db="EMBL/GenBank/DDBJ databases">
        <title>Extensive mobilome-driven genome diversification in gut-associated Bacteroides vulgatus mpk.</title>
        <authorList>
            <person name="Beier S."/>
            <person name="Lange A."/>
            <person name="Huson D.H."/>
            <person name="Frick J.-S."/>
            <person name="Autenrieth I.B."/>
        </authorList>
    </citation>
    <scope>NUCLEOTIDE SEQUENCE [LARGE SCALE GENOMIC DNA]</scope>
    <source>
        <strain evidence="3">mpk</strain>
    </source>
</reference>
<dbReference type="Proteomes" id="UP000061587">
    <property type="component" value="Chromosome"/>
</dbReference>
<organism evidence="2 3">
    <name type="scientific">Phocaeicola vulgatus</name>
    <name type="common">Bacteroides vulgatus</name>
    <dbReference type="NCBI Taxonomy" id="821"/>
    <lineage>
        <taxon>Bacteria</taxon>
        <taxon>Pseudomonadati</taxon>
        <taxon>Bacteroidota</taxon>
        <taxon>Bacteroidia</taxon>
        <taxon>Bacteroidales</taxon>
        <taxon>Bacteroidaceae</taxon>
        <taxon>Phocaeicola</taxon>
    </lineage>
</organism>
<reference evidence="2 3" key="2">
    <citation type="journal article" date="2016" name="Genome Biol. Evol.">
        <title>Extensive mobilome-driven genome diversification in mouse gut-associated Bacteroides vulgatus mpk.</title>
        <authorList>
            <person name="Lange A."/>
            <person name="Beier S."/>
            <person name="Steimle A."/>
            <person name="Autenrieth I.B."/>
            <person name="Huson D.H."/>
            <person name="Frick J.S."/>
        </authorList>
    </citation>
    <scope>NUCLEOTIDE SEQUENCE [LARGE SCALE GENOMIC DNA]</scope>
    <source>
        <strain evidence="3">mpk</strain>
    </source>
</reference>
<dbReference type="AlphaFoldDB" id="A0A0P0LAH9"/>
<feature type="coiled-coil region" evidence="1">
    <location>
        <begin position="23"/>
        <end position="110"/>
    </location>
</feature>
<evidence type="ECO:0000256" key="1">
    <source>
        <dbReference type="SAM" id="Coils"/>
    </source>
</evidence>
<accession>A0A0P0LAH9</accession>
<feature type="coiled-coil region" evidence="1">
    <location>
        <begin position="214"/>
        <end position="255"/>
    </location>
</feature>
<keyword evidence="1" id="KW-0175">Coiled coil</keyword>
<sequence>MQRQQTEREELQEQLKRKYQPQIKEQKAIISQIEYELEQLERQYQQDMLDLEEWKKKANEERNAKINRLENEQRKRVAELDGINSKLKNLNKEKRELDSLKLEWNKQQQALAAEKKTQAEVIGKEEKEEQRRISSIKTEYEADMQKELHSQGADTERLQDIANQLAQLEKELSFIKENATLVIEYQKDKRDLIDRIPGWQREHDEQKRLLQLERETLRVETSSLQEKIDLLNKEWEEAEENVRELQKNLEAYSKIPAYDWYKPHQDIFRSENTQTMQTTKTCMELIDELTRQANQFTQVQSKLRKEVNLFTGHFDEDNTFKFRVKFNEDWEYVRFADELHDFVEEHRIDEYIRRINNEHWDTFKRISMDTSMLTSSEDDIQDVIREINKGFATCNFVGVIQRIEMKVEESSNRVVNILREIQKYYHDYGYDLSPETNLFSSAKEQLVKEEAITLLRTFIKEIHAYRYDSIRLYDSFELRFRIVENGNDTGFIEKIANVGRKEPTFW</sequence>
<gene>
    <name evidence="2" type="ORF">BvMPK_2657</name>
</gene>